<protein>
    <recommendedName>
        <fullName evidence="1">HVA22-like protein</fullName>
    </recommendedName>
</protein>
<dbReference type="Pfam" id="PF03134">
    <property type="entry name" value="TB2_DP1_HVA22"/>
    <property type="match status" value="2"/>
</dbReference>
<organism evidence="3 4">
    <name type="scientific">Musa balbisiana</name>
    <name type="common">Banana</name>
    <dbReference type="NCBI Taxonomy" id="52838"/>
    <lineage>
        <taxon>Eukaryota</taxon>
        <taxon>Viridiplantae</taxon>
        <taxon>Streptophyta</taxon>
        <taxon>Embryophyta</taxon>
        <taxon>Tracheophyta</taxon>
        <taxon>Spermatophyta</taxon>
        <taxon>Magnoliopsida</taxon>
        <taxon>Liliopsida</taxon>
        <taxon>Zingiberales</taxon>
        <taxon>Musaceae</taxon>
        <taxon>Musa</taxon>
    </lineage>
</organism>
<dbReference type="PANTHER" id="PTHR12300">
    <property type="entry name" value="HVA22-LIKE PROTEINS"/>
    <property type="match status" value="1"/>
</dbReference>
<proteinExistence type="inferred from homology"/>
<dbReference type="STRING" id="52838.A0A4S8IMF4"/>
<dbReference type="InterPro" id="IPR004345">
    <property type="entry name" value="TB2_DP1_HVA22"/>
</dbReference>
<comment type="similarity">
    <text evidence="1">Belongs to the DP1 family.</text>
</comment>
<dbReference type="AlphaFoldDB" id="A0A4S8IMF4"/>
<gene>
    <name evidence="3" type="ORF">C4D60_Mb06t11350</name>
</gene>
<comment type="caution">
    <text evidence="3">The sequence shown here is derived from an EMBL/GenBank/DDBJ whole genome shotgun (WGS) entry which is preliminary data.</text>
</comment>
<comment type="subcellular location">
    <subcellularLocation>
        <location evidence="1">Membrane</location>
        <topology evidence="1">Multi-pass membrane protein</topology>
    </subcellularLocation>
</comment>
<evidence type="ECO:0000256" key="2">
    <source>
        <dbReference type="SAM" id="MobiDB-lite"/>
    </source>
</evidence>
<keyword evidence="1" id="KW-0812">Transmembrane</keyword>
<feature type="compositionally biased region" description="Basic and acidic residues" evidence="2">
    <location>
        <begin position="254"/>
        <end position="281"/>
    </location>
</feature>
<feature type="region of interest" description="Disordered" evidence="2">
    <location>
        <begin position="239"/>
        <end position="281"/>
    </location>
</feature>
<keyword evidence="1" id="KW-0472">Membrane</keyword>
<evidence type="ECO:0000313" key="3">
    <source>
        <dbReference type="EMBL" id="THU49611.1"/>
    </source>
</evidence>
<dbReference type="PANTHER" id="PTHR12300:SF114">
    <property type="entry name" value="HVA22-LIKE PROTEIN"/>
    <property type="match status" value="1"/>
</dbReference>
<evidence type="ECO:0000256" key="1">
    <source>
        <dbReference type="RuleBase" id="RU362006"/>
    </source>
</evidence>
<dbReference type="Proteomes" id="UP000317650">
    <property type="component" value="Chromosome 6"/>
</dbReference>
<feature type="transmembrane region" description="Helical" evidence="1">
    <location>
        <begin position="47"/>
        <end position="66"/>
    </location>
</feature>
<reference evidence="3 4" key="1">
    <citation type="journal article" date="2019" name="Nat. Plants">
        <title>Genome sequencing of Musa balbisiana reveals subgenome evolution and function divergence in polyploid bananas.</title>
        <authorList>
            <person name="Yao X."/>
        </authorList>
    </citation>
    <scope>NUCLEOTIDE SEQUENCE [LARGE SCALE GENOMIC DNA]</scope>
    <source>
        <strain evidence="4">cv. DH-PKW</strain>
        <tissue evidence="3">Leaves</tissue>
    </source>
</reference>
<accession>A0A4S8IMF4</accession>
<evidence type="ECO:0000313" key="4">
    <source>
        <dbReference type="Proteomes" id="UP000317650"/>
    </source>
</evidence>
<feature type="transmembrane region" description="Helical" evidence="1">
    <location>
        <begin position="78"/>
        <end position="96"/>
    </location>
</feature>
<name>A0A4S8IMF4_MUSBA</name>
<keyword evidence="1" id="KW-1133">Transmembrane helix</keyword>
<keyword evidence="4" id="KW-1185">Reference proteome</keyword>
<dbReference type="EMBL" id="PYDT01000009">
    <property type="protein sequence ID" value="THU49611.1"/>
    <property type="molecule type" value="Genomic_DNA"/>
</dbReference>
<feature type="transmembrane region" description="Helical" evidence="1">
    <location>
        <begin position="116"/>
        <end position="140"/>
    </location>
</feature>
<sequence>MGSGAFLRVVARNLDVLAGPLVTLVYPLYASVKAIESKSPVDDQQWLTFWVLYSLLTLFELTFAKVIEWLPFWPFAKLIFNCWLVLPYFNGAAYVYEHFVRPLVLNRQTVNIWLPFWPFAKLIFNCWLVLPYFNGAAYVYEHFVRPLVLNRQTVNIWYVPQKKGIFSKPDDVLSAAEKFIEENGPEAFEKLINKARGASKSKKSNKHVTFDMGEAERESKSWKSYVRFSKLDAKKITKSSKSNKHVTSDEMEVEKESRTGANKMDAEKESNPSKSDRHVTFDEMDVERESRSWMNGSFMIFDDDGRYWN</sequence>
<dbReference type="GO" id="GO:0016020">
    <property type="term" value="C:membrane"/>
    <property type="evidence" value="ECO:0007669"/>
    <property type="project" value="UniProtKB-SubCell"/>
</dbReference>